<evidence type="ECO:0000313" key="1">
    <source>
        <dbReference type="EMBL" id="KAG7628522.1"/>
    </source>
</evidence>
<organism evidence="1 2">
    <name type="scientific">Arabidopsis thaliana x Arabidopsis arenosa</name>
    <dbReference type="NCBI Taxonomy" id="1240361"/>
    <lineage>
        <taxon>Eukaryota</taxon>
        <taxon>Viridiplantae</taxon>
        <taxon>Streptophyta</taxon>
        <taxon>Embryophyta</taxon>
        <taxon>Tracheophyta</taxon>
        <taxon>Spermatophyta</taxon>
        <taxon>Magnoliopsida</taxon>
        <taxon>eudicotyledons</taxon>
        <taxon>Gunneridae</taxon>
        <taxon>Pentapetalae</taxon>
        <taxon>rosids</taxon>
        <taxon>malvids</taxon>
        <taxon>Brassicales</taxon>
        <taxon>Brassicaceae</taxon>
        <taxon>Camelineae</taxon>
        <taxon>Arabidopsis</taxon>
    </lineage>
</organism>
<protein>
    <submittedName>
        <fullName evidence="1">Uncharacterized protein</fullName>
    </submittedName>
</protein>
<reference evidence="1 2" key="1">
    <citation type="submission" date="2020-12" db="EMBL/GenBank/DDBJ databases">
        <title>Concerted genomic and epigenomic changes stabilize Arabidopsis allopolyploids.</title>
        <authorList>
            <person name="Chen Z."/>
        </authorList>
    </citation>
    <scope>NUCLEOTIDE SEQUENCE [LARGE SCALE GENOMIC DNA]</scope>
    <source>
        <strain evidence="1">Allo738</strain>
        <tissue evidence="1">Leaf</tissue>
    </source>
</reference>
<evidence type="ECO:0000313" key="2">
    <source>
        <dbReference type="Proteomes" id="UP000694240"/>
    </source>
</evidence>
<accession>A0A8T2EYL2</accession>
<proteinExistence type="predicted"/>
<dbReference type="AlphaFoldDB" id="A0A8T2EYL2"/>
<comment type="caution">
    <text evidence="1">The sequence shown here is derived from an EMBL/GenBank/DDBJ whole genome shotgun (WGS) entry which is preliminary data.</text>
</comment>
<gene>
    <name evidence="1" type="ORF">ISN45_At03g047580</name>
</gene>
<dbReference type="EMBL" id="JAEFBK010000003">
    <property type="protein sequence ID" value="KAG7628522.1"/>
    <property type="molecule type" value="Genomic_DNA"/>
</dbReference>
<name>A0A8T2EYL2_9BRAS</name>
<sequence length="34" mass="4028">MNISNWNEWESNTCPTISTLDHVMVWVLVVCELY</sequence>
<dbReference type="Proteomes" id="UP000694240">
    <property type="component" value="Chromosome 3"/>
</dbReference>
<keyword evidence="2" id="KW-1185">Reference proteome</keyword>